<evidence type="ECO:0000256" key="3">
    <source>
        <dbReference type="ARBA" id="ARBA00023315"/>
    </source>
</evidence>
<dbReference type="SUPFAM" id="SSF55729">
    <property type="entry name" value="Acyl-CoA N-acyltransferases (Nat)"/>
    <property type="match status" value="1"/>
</dbReference>
<dbReference type="InterPro" id="IPR030700">
    <property type="entry name" value="N-end_Aminoacyl_Trfase"/>
</dbReference>
<dbReference type="NCBIfam" id="NF002345">
    <property type="entry name" value="PRK01305.2-2"/>
    <property type="match status" value="1"/>
</dbReference>
<comment type="function">
    <text evidence="4">Functions in the N-end rule pathway of protein degradation where it conjugates Leu from its aminoacyl-tRNA to the N-termini of proteins containing an N-terminal aspartate or glutamate.</text>
</comment>
<keyword evidence="1 4" id="KW-0963">Cytoplasm</keyword>
<dbReference type="GO" id="GO:0071596">
    <property type="term" value="P:ubiquitin-dependent protein catabolic process via the N-end rule pathway"/>
    <property type="evidence" value="ECO:0007669"/>
    <property type="project" value="InterPro"/>
</dbReference>
<dbReference type="EC" id="2.3.2.29" evidence="4"/>
<keyword evidence="3 4" id="KW-0012">Acyltransferase</keyword>
<feature type="domain" description="N-end rule aminoacyl transferase C-terminal" evidence="6">
    <location>
        <begin position="102"/>
        <end position="223"/>
    </location>
</feature>
<dbReference type="InterPro" id="IPR007471">
    <property type="entry name" value="N-end_Aminoacyl_Trfase_N"/>
</dbReference>
<keyword evidence="2 4" id="KW-0808">Transferase</keyword>
<evidence type="ECO:0000256" key="4">
    <source>
        <dbReference type="HAMAP-Rule" id="MF_00689"/>
    </source>
</evidence>
<dbReference type="InterPro" id="IPR017138">
    <property type="entry name" value="Asp_Glu_LeuTrfase"/>
</dbReference>
<protein>
    <recommendedName>
        <fullName evidence="4">Aspartate/glutamate leucyltransferase</fullName>
        <ecNumber evidence="4">2.3.2.29</ecNumber>
    </recommendedName>
</protein>
<dbReference type="NCBIfam" id="NF002341">
    <property type="entry name" value="PRK01305.1-1"/>
    <property type="match status" value="1"/>
</dbReference>
<gene>
    <name evidence="4" type="primary">bpt</name>
    <name evidence="7" type="ORF">FCL42_14375</name>
</gene>
<proteinExistence type="inferred from homology"/>
<dbReference type="RefSeq" id="WP_136864123.1">
    <property type="nucleotide sequence ID" value="NZ_SWCJ01000012.1"/>
</dbReference>
<dbReference type="Pfam" id="PF04377">
    <property type="entry name" value="ATE_C"/>
    <property type="match status" value="1"/>
</dbReference>
<dbReference type="PIRSF" id="PIRSF037208">
    <property type="entry name" value="ATE_pro_prd"/>
    <property type="match status" value="1"/>
</dbReference>
<organism evidence="7 8">
    <name type="scientific">Ferrimonas aestuarii</name>
    <dbReference type="NCBI Taxonomy" id="2569539"/>
    <lineage>
        <taxon>Bacteria</taxon>
        <taxon>Pseudomonadati</taxon>
        <taxon>Pseudomonadota</taxon>
        <taxon>Gammaproteobacteria</taxon>
        <taxon>Alteromonadales</taxon>
        <taxon>Ferrimonadaceae</taxon>
        <taxon>Ferrimonas</taxon>
    </lineage>
</organism>
<dbReference type="OrthoDB" id="9782022at2"/>
<name>A0A4V5NVX3_9GAMM</name>
<dbReference type="EMBL" id="SWCJ01000012">
    <property type="protein sequence ID" value="TKB53256.1"/>
    <property type="molecule type" value="Genomic_DNA"/>
</dbReference>
<sequence length="234" mass="27403">MSEASRLPVGISQPFACSYRPDQQEQLLIVQSKMTPEHFESLMAMGFRRSGDDVYRPHCPSCRACQPIRVPVKTFTPSRSQKRVLAKNRDLVWRAVEEVTEEQQALYMRYIRERHNDGPMYPPTQEQYQRFLQCQWLPQTYLEARLDGKLVMVAVTDVLEHSLSAVYTFFDPGLDKRSLGRCGILMQIEFAKRMGKHFLYLGYQIDQCSKMSYKTQYRPCQTLTHKGWKTLEMV</sequence>
<dbReference type="GO" id="GO:0004057">
    <property type="term" value="F:arginyl-tRNA--protein transferase activity"/>
    <property type="evidence" value="ECO:0007669"/>
    <property type="project" value="InterPro"/>
</dbReference>
<dbReference type="AlphaFoldDB" id="A0A4V5NVX3"/>
<keyword evidence="8" id="KW-1185">Reference proteome</keyword>
<evidence type="ECO:0000256" key="2">
    <source>
        <dbReference type="ARBA" id="ARBA00022679"/>
    </source>
</evidence>
<dbReference type="GO" id="GO:0008914">
    <property type="term" value="F:leucyl-tRNA--protein transferase activity"/>
    <property type="evidence" value="ECO:0007669"/>
    <property type="project" value="UniProtKB-UniRule"/>
</dbReference>
<dbReference type="NCBIfam" id="NF002342">
    <property type="entry name" value="PRK01305.1-3"/>
    <property type="match status" value="1"/>
</dbReference>
<comment type="catalytic activity">
    <reaction evidence="4">
        <text>N-terminal L-glutamyl-[protein] + L-leucyl-tRNA(Leu) = N-terminal L-leucyl-L-glutamyl-[protein] + tRNA(Leu) + H(+)</text>
        <dbReference type="Rhea" id="RHEA:50412"/>
        <dbReference type="Rhea" id="RHEA-COMP:9613"/>
        <dbReference type="Rhea" id="RHEA-COMP:9622"/>
        <dbReference type="Rhea" id="RHEA-COMP:12664"/>
        <dbReference type="Rhea" id="RHEA-COMP:12668"/>
        <dbReference type="ChEBI" id="CHEBI:15378"/>
        <dbReference type="ChEBI" id="CHEBI:64721"/>
        <dbReference type="ChEBI" id="CHEBI:78442"/>
        <dbReference type="ChEBI" id="CHEBI:78494"/>
        <dbReference type="ChEBI" id="CHEBI:133041"/>
        <dbReference type="EC" id="2.3.2.29"/>
    </reaction>
</comment>
<comment type="subcellular location">
    <subcellularLocation>
        <location evidence="4">Cytoplasm</location>
    </subcellularLocation>
</comment>
<evidence type="ECO:0000256" key="1">
    <source>
        <dbReference type="ARBA" id="ARBA00022490"/>
    </source>
</evidence>
<evidence type="ECO:0000259" key="6">
    <source>
        <dbReference type="Pfam" id="PF04377"/>
    </source>
</evidence>
<comment type="catalytic activity">
    <reaction evidence="4">
        <text>N-terminal L-aspartyl-[protein] + L-leucyl-tRNA(Leu) = N-terminal L-leucyl-L-aspartyl-[protein] + tRNA(Leu) + H(+)</text>
        <dbReference type="Rhea" id="RHEA:50420"/>
        <dbReference type="Rhea" id="RHEA-COMP:9613"/>
        <dbReference type="Rhea" id="RHEA-COMP:9622"/>
        <dbReference type="Rhea" id="RHEA-COMP:12669"/>
        <dbReference type="Rhea" id="RHEA-COMP:12674"/>
        <dbReference type="ChEBI" id="CHEBI:15378"/>
        <dbReference type="ChEBI" id="CHEBI:64720"/>
        <dbReference type="ChEBI" id="CHEBI:78442"/>
        <dbReference type="ChEBI" id="CHEBI:78494"/>
        <dbReference type="ChEBI" id="CHEBI:133042"/>
        <dbReference type="EC" id="2.3.2.29"/>
    </reaction>
</comment>
<dbReference type="InterPro" id="IPR016181">
    <property type="entry name" value="Acyl_CoA_acyltransferase"/>
</dbReference>
<dbReference type="InterPro" id="IPR007472">
    <property type="entry name" value="N-end_Aminoacyl_Trfase_C"/>
</dbReference>
<dbReference type="PANTHER" id="PTHR21367:SF1">
    <property type="entry name" value="ARGINYL-TRNA--PROTEIN TRANSFERASE 1"/>
    <property type="match status" value="1"/>
</dbReference>
<evidence type="ECO:0000313" key="7">
    <source>
        <dbReference type="EMBL" id="TKB53256.1"/>
    </source>
</evidence>
<dbReference type="Proteomes" id="UP000305675">
    <property type="component" value="Unassembled WGS sequence"/>
</dbReference>
<dbReference type="GO" id="GO:0005737">
    <property type="term" value="C:cytoplasm"/>
    <property type="evidence" value="ECO:0007669"/>
    <property type="project" value="UniProtKB-SubCell"/>
</dbReference>
<reference evidence="7 8" key="1">
    <citation type="submission" date="2019-04" db="EMBL/GenBank/DDBJ databases">
        <authorList>
            <person name="Hwang J.C."/>
        </authorList>
    </citation>
    <scope>NUCLEOTIDE SEQUENCE [LARGE SCALE GENOMIC DNA]</scope>
    <source>
        <strain evidence="7 8">IMCC35002</strain>
    </source>
</reference>
<dbReference type="Pfam" id="PF04376">
    <property type="entry name" value="ATE_N"/>
    <property type="match status" value="1"/>
</dbReference>
<dbReference type="NCBIfam" id="NF002346">
    <property type="entry name" value="PRK01305.2-3"/>
    <property type="match status" value="1"/>
</dbReference>
<comment type="caution">
    <text evidence="7">The sequence shown here is derived from an EMBL/GenBank/DDBJ whole genome shotgun (WGS) entry which is preliminary data.</text>
</comment>
<evidence type="ECO:0000313" key="8">
    <source>
        <dbReference type="Proteomes" id="UP000305675"/>
    </source>
</evidence>
<feature type="domain" description="N-end aminoacyl transferase N-terminal" evidence="5">
    <location>
        <begin position="16"/>
        <end position="83"/>
    </location>
</feature>
<evidence type="ECO:0000259" key="5">
    <source>
        <dbReference type="Pfam" id="PF04376"/>
    </source>
</evidence>
<dbReference type="PANTHER" id="PTHR21367">
    <property type="entry name" value="ARGININE-TRNA-PROTEIN TRANSFERASE 1"/>
    <property type="match status" value="1"/>
</dbReference>
<dbReference type="HAMAP" id="MF_00689">
    <property type="entry name" value="Bpt"/>
    <property type="match status" value="1"/>
</dbReference>
<accession>A0A4V5NVX3</accession>
<comment type="similarity">
    <text evidence="4">Belongs to the R-transferase family. Bpt subfamily.</text>
</comment>